<gene>
    <name evidence="2" type="ORF">E0L32_003038</name>
</gene>
<evidence type="ECO:0000313" key="3">
    <source>
        <dbReference type="Proteomes" id="UP000319257"/>
    </source>
</evidence>
<dbReference type="RefSeq" id="XP_030999106.1">
    <property type="nucleotide sequence ID" value="XM_031137294.1"/>
</dbReference>
<sequence>MLFHTLAPLALLLLSGGSLAAAAPAASPAAGGSSPAAKIIEQIMPKSASCDGAPAAGGGADCRTAAQAADFFVAGFQRWSVYAPAQIAAVLAVSALESDELRYKHNVSPGRPGQGTSNMQMIHYNLLYARAVPELRPKADAIAGGAAAAGESLPADKADAVLALVTPDEYNFASGAWFLATQCSADVRSQLATGSDAGWAAYMGCIGVPADDPARVKYWTAAKAAFNIS</sequence>
<protein>
    <submittedName>
        <fullName evidence="2">Uncharacterized protein</fullName>
    </submittedName>
</protein>
<dbReference type="EMBL" id="SKBQ01000013">
    <property type="protein sequence ID" value="TPX17395.1"/>
    <property type="molecule type" value="Genomic_DNA"/>
</dbReference>
<feature type="chain" id="PRO_5021338239" evidence="1">
    <location>
        <begin position="23"/>
        <end position="229"/>
    </location>
</feature>
<dbReference type="InParanoid" id="A0A507B2P2"/>
<evidence type="ECO:0000313" key="2">
    <source>
        <dbReference type="EMBL" id="TPX17395.1"/>
    </source>
</evidence>
<dbReference type="AlphaFoldDB" id="A0A507B2P2"/>
<reference evidence="2 3" key="1">
    <citation type="submission" date="2019-06" db="EMBL/GenBank/DDBJ databases">
        <title>Draft genome sequence of the filamentous fungus Phialemoniopsis curvata isolated from diesel fuel.</title>
        <authorList>
            <person name="Varaljay V.A."/>
            <person name="Lyon W.J."/>
            <person name="Crouch A.L."/>
            <person name="Drake C.E."/>
            <person name="Hollomon J.M."/>
            <person name="Nadeau L.J."/>
            <person name="Nunn H.S."/>
            <person name="Stevenson B.S."/>
            <person name="Bojanowski C.L."/>
            <person name="Crookes-Goodson W.J."/>
        </authorList>
    </citation>
    <scope>NUCLEOTIDE SEQUENCE [LARGE SCALE GENOMIC DNA]</scope>
    <source>
        <strain evidence="2 3">D216</strain>
    </source>
</reference>
<keyword evidence="1" id="KW-0732">Signal</keyword>
<name>A0A507B2P2_9PEZI</name>
<keyword evidence="3" id="KW-1185">Reference proteome</keyword>
<feature type="signal peptide" evidence="1">
    <location>
        <begin position="1"/>
        <end position="22"/>
    </location>
</feature>
<evidence type="ECO:0000256" key="1">
    <source>
        <dbReference type="SAM" id="SignalP"/>
    </source>
</evidence>
<dbReference type="Proteomes" id="UP000319257">
    <property type="component" value="Unassembled WGS sequence"/>
</dbReference>
<proteinExistence type="predicted"/>
<dbReference type="OrthoDB" id="2349272at2759"/>
<organism evidence="2 3">
    <name type="scientific">Thyridium curvatum</name>
    <dbReference type="NCBI Taxonomy" id="1093900"/>
    <lineage>
        <taxon>Eukaryota</taxon>
        <taxon>Fungi</taxon>
        <taxon>Dikarya</taxon>
        <taxon>Ascomycota</taxon>
        <taxon>Pezizomycotina</taxon>
        <taxon>Sordariomycetes</taxon>
        <taxon>Sordariomycetidae</taxon>
        <taxon>Thyridiales</taxon>
        <taxon>Thyridiaceae</taxon>
        <taxon>Thyridium</taxon>
    </lineage>
</organism>
<comment type="caution">
    <text evidence="2">The sequence shown here is derived from an EMBL/GenBank/DDBJ whole genome shotgun (WGS) entry which is preliminary data.</text>
</comment>
<accession>A0A507B2P2</accession>
<dbReference type="GeneID" id="41970485"/>